<evidence type="ECO:0000256" key="3">
    <source>
        <dbReference type="ARBA" id="ARBA00022692"/>
    </source>
</evidence>
<dbReference type="SUPFAM" id="SSF144091">
    <property type="entry name" value="Rhomboid-like"/>
    <property type="match status" value="1"/>
</dbReference>
<dbReference type="InterPro" id="IPR035952">
    <property type="entry name" value="Rhomboid-like_sf"/>
</dbReference>
<dbReference type="WBParaSite" id="TTAC_0000977901-mRNA-1">
    <property type="protein sequence ID" value="TTAC_0000977901-mRNA-1"/>
    <property type="gene ID" value="TTAC_0000977901"/>
</dbReference>
<evidence type="ECO:0000259" key="9">
    <source>
        <dbReference type="Pfam" id="PF01694"/>
    </source>
</evidence>
<dbReference type="OrthoDB" id="2146116at2759"/>
<evidence type="ECO:0000313" key="10">
    <source>
        <dbReference type="EMBL" id="VDM34686.1"/>
    </source>
</evidence>
<dbReference type="STRING" id="6205.A0A0R3X8A4"/>
<evidence type="ECO:0000256" key="6">
    <source>
        <dbReference type="ARBA" id="ARBA00023136"/>
    </source>
</evidence>
<evidence type="ECO:0000256" key="1">
    <source>
        <dbReference type="ARBA" id="ARBA00004477"/>
    </source>
</evidence>
<dbReference type="PANTHER" id="PTHR45965">
    <property type="entry name" value="INACTIVE RHOMBOID PROTEIN"/>
    <property type="match status" value="1"/>
</dbReference>
<dbReference type="EMBL" id="UYWX01021035">
    <property type="protein sequence ID" value="VDM34686.1"/>
    <property type="molecule type" value="Genomic_DNA"/>
</dbReference>
<feature type="transmembrane region" description="Helical" evidence="8">
    <location>
        <begin position="899"/>
        <end position="918"/>
    </location>
</feature>
<dbReference type="GO" id="GO:0004252">
    <property type="term" value="F:serine-type endopeptidase activity"/>
    <property type="evidence" value="ECO:0007669"/>
    <property type="project" value="InterPro"/>
</dbReference>
<feature type="transmembrane region" description="Helical" evidence="8">
    <location>
        <begin position="782"/>
        <end position="806"/>
    </location>
</feature>
<feature type="transmembrane region" description="Helical" evidence="8">
    <location>
        <begin position="454"/>
        <end position="477"/>
    </location>
</feature>
<reference evidence="10 11" key="2">
    <citation type="submission" date="2018-11" db="EMBL/GenBank/DDBJ databases">
        <authorList>
            <consortium name="Pathogen Informatics"/>
        </authorList>
    </citation>
    <scope>NUCLEOTIDE SEQUENCE [LARGE SCALE GENOMIC DNA]</scope>
</reference>
<dbReference type="InterPro" id="IPR022764">
    <property type="entry name" value="Peptidase_S54_rhomboid_dom"/>
</dbReference>
<sequence length="1025" mass="114454">MGTREEVSKQTSFLDSGVLLQATSPSSLKERTVDLLVNGFINANEDWNSRRLRYNLKRYGSIRAEKLGKSCNDFSILHSQPDSPRGSLLRRQVDLMTQLGTPTPFSPSGISAYRNSALRTLSNLFMDTAVRRRRNINRCSGGLALHRISGLEPTILKLPAGTIVSSPVPNEILVSDTIWRGSSVAPEPSDRGLGDFDNSLSKRVPMSTGNSSRSAPAKDVVTSRDSRYHSCIELHAYPLKTPSRRPLDLPFSGRRIFFPSTSTSQISKTPDQTDGFADMLVDFAVKQTQNSNDVAAPDSRITSHTETKISGVSAPLCLSVARPPPLDLGPTSKFIESHVTDYCVKLDGEESSSFPDNQHSHPSKNASTKEAESGSVTPYIIRSRVNRDENASTLMSPLTPLILLNPGQSNGGKFLDQDRRDESFRLLGHFFRRSKKTDEIYRQVDDSMLDYRPYFTYMLCFIHLLVMIFACIGYGFAPVGINLERIVTQQVMMPSLDVENVCRVQDENIWIGPQQADLVRMGARFSPCMRFDDTLNKVVVEAQKKWDRKSGCCVNMRDATCYQTSRLFCSRSTSTWLHYSDNHDLLVAEALFTPQMEGRTFHSDFYTLGSTTRPSIGPVCGLDPDFCAEPRSTGPFTWSSTDVTEWPTGHMVCCLILVTCCTDLSTTSMLKLTGVLSCLHPVSPYHTLHTYLCIPALQICLKPVNTSSLAGFAPHMECETVARPCCVGVKGECIITTPVHCSFLQGRYHSEARLCSQVHCLQEVCGMIPFVKPSKPDQLSRLFISLFLHAGILHLALSLFIQLTVMRHLEKLLGCVRIATIFILSGCFSGLASGIMLPYHVHTGPTGAHFALFGVSFMDSLQTIDIFVSPWSVILRQVVLVLFGFFIGFLPWLDNYAHISGFVSGILLAYVFVPYLGYGSKNQLTVMRVSNLSNQTTAGDSDYEIYQRKLQELFVHMRRRKLKVIVTCMATWLLLFFLLLLVFIKWPLTNCTWCKYFNCLPWTPSLCDTLEVNVHAPARCINPRT</sequence>
<protein>
    <submittedName>
        <fullName evidence="12">Rhomboid domain-containing protein</fullName>
    </submittedName>
</protein>
<dbReference type="GO" id="GO:0042058">
    <property type="term" value="P:regulation of epidermal growth factor receptor signaling pathway"/>
    <property type="evidence" value="ECO:0007669"/>
    <property type="project" value="TreeGrafter"/>
</dbReference>
<comment type="similarity">
    <text evidence="2">Belongs to the peptidase S54 family.</text>
</comment>
<feature type="region of interest" description="Disordered" evidence="7">
    <location>
        <begin position="184"/>
        <end position="220"/>
    </location>
</feature>
<dbReference type="GO" id="GO:0005789">
    <property type="term" value="C:endoplasmic reticulum membrane"/>
    <property type="evidence" value="ECO:0007669"/>
    <property type="project" value="UniProtKB-SubCell"/>
</dbReference>
<dbReference type="InterPro" id="IPR051512">
    <property type="entry name" value="Inactive_Rhomboid"/>
</dbReference>
<feature type="transmembrane region" description="Helical" evidence="8">
    <location>
        <begin position="818"/>
        <end position="841"/>
    </location>
</feature>
<evidence type="ECO:0000313" key="11">
    <source>
        <dbReference type="Proteomes" id="UP000274429"/>
    </source>
</evidence>
<evidence type="ECO:0000256" key="2">
    <source>
        <dbReference type="ARBA" id="ARBA00009045"/>
    </source>
</evidence>
<comment type="subcellular location">
    <subcellularLocation>
        <location evidence="1">Endoplasmic reticulum membrane</location>
        <topology evidence="1">Multi-pass membrane protein</topology>
    </subcellularLocation>
</comment>
<organism evidence="12">
    <name type="scientific">Hydatigena taeniaeformis</name>
    <name type="common">Feline tapeworm</name>
    <name type="synonym">Taenia taeniaeformis</name>
    <dbReference type="NCBI Taxonomy" id="6205"/>
    <lineage>
        <taxon>Eukaryota</taxon>
        <taxon>Metazoa</taxon>
        <taxon>Spiralia</taxon>
        <taxon>Lophotrochozoa</taxon>
        <taxon>Platyhelminthes</taxon>
        <taxon>Cestoda</taxon>
        <taxon>Eucestoda</taxon>
        <taxon>Cyclophyllidea</taxon>
        <taxon>Taeniidae</taxon>
        <taxon>Hydatigera</taxon>
    </lineage>
</organism>
<keyword evidence="6 8" id="KW-0472">Membrane</keyword>
<name>A0A0R3X8A4_HYDTA</name>
<proteinExistence type="inferred from homology"/>
<keyword evidence="5 8" id="KW-1133">Transmembrane helix</keyword>
<feature type="domain" description="Peptidase S54 rhomboid" evidence="9">
    <location>
        <begin position="777"/>
        <end position="913"/>
    </location>
</feature>
<reference evidence="12" key="1">
    <citation type="submission" date="2017-02" db="UniProtKB">
        <authorList>
            <consortium name="WormBaseParasite"/>
        </authorList>
    </citation>
    <scope>IDENTIFICATION</scope>
</reference>
<feature type="region of interest" description="Disordered" evidence="7">
    <location>
        <begin position="350"/>
        <end position="374"/>
    </location>
</feature>
<keyword evidence="11" id="KW-1185">Reference proteome</keyword>
<feature type="transmembrane region" description="Helical" evidence="8">
    <location>
        <begin position="874"/>
        <end position="893"/>
    </location>
</feature>
<dbReference type="PANTHER" id="PTHR45965:SF3">
    <property type="entry name" value="INACTIVE RHOMBOID PROTEIN 1"/>
    <property type="match status" value="1"/>
</dbReference>
<evidence type="ECO:0000256" key="8">
    <source>
        <dbReference type="SAM" id="Phobius"/>
    </source>
</evidence>
<gene>
    <name evidence="10" type="ORF">TTAC_LOCUS9764</name>
</gene>
<dbReference type="GO" id="GO:0050708">
    <property type="term" value="P:regulation of protein secretion"/>
    <property type="evidence" value="ECO:0007669"/>
    <property type="project" value="TreeGrafter"/>
</dbReference>
<keyword evidence="4" id="KW-0256">Endoplasmic reticulum</keyword>
<accession>A0A0R3X8A4</accession>
<dbReference type="Pfam" id="PF01694">
    <property type="entry name" value="Rhomboid"/>
    <property type="match status" value="1"/>
</dbReference>
<evidence type="ECO:0000256" key="4">
    <source>
        <dbReference type="ARBA" id="ARBA00022824"/>
    </source>
</evidence>
<dbReference type="AlphaFoldDB" id="A0A0R3X8A4"/>
<feature type="transmembrane region" description="Helical" evidence="8">
    <location>
        <begin position="964"/>
        <end position="988"/>
    </location>
</feature>
<evidence type="ECO:0000256" key="5">
    <source>
        <dbReference type="ARBA" id="ARBA00022989"/>
    </source>
</evidence>
<dbReference type="Gene3D" id="1.20.1540.10">
    <property type="entry name" value="Rhomboid-like"/>
    <property type="match status" value="1"/>
</dbReference>
<keyword evidence="3 8" id="KW-0812">Transmembrane</keyword>
<evidence type="ECO:0000256" key="7">
    <source>
        <dbReference type="SAM" id="MobiDB-lite"/>
    </source>
</evidence>
<evidence type="ECO:0000313" key="12">
    <source>
        <dbReference type="WBParaSite" id="TTAC_0000977901-mRNA-1"/>
    </source>
</evidence>
<dbReference type="Proteomes" id="UP000274429">
    <property type="component" value="Unassembled WGS sequence"/>
</dbReference>